<evidence type="ECO:0000313" key="3">
    <source>
        <dbReference type="Proteomes" id="UP000026961"/>
    </source>
</evidence>
<keyword evidence="3" id="KW-1185">Reference proteome</keyword>
<feature type="region of interest" description="Disordered" evidence="1">
    <location>
        <begin position="1"/>
        <end position="60"/>
    </location>
</feature>
<reference evidence="2" key="1">
    <citation type="submission" date="2015-04" db="UniProtKB">
        <authorList>
            <consortium name="EnsemblPlants"/>
        </authorList>
    </citation>
    <scope>IDENTIFICATION</scope>
</reference>
<dbReference type="Proteomes" id="UP000026961">
    <property type="component" value="Chromosome 5"/>
</dbReference>
<dbReference type="Gramene" id="OGLUM05G12490.1">
    <property type="protein sequence ID" value="OGLUM05G12490.1"/>
    <property type="gene ID" value="OGLUM05G12490"/>
</dbReference>
<feature type="compositionally biased region" description="Basic residues" evidence="1">
    <location>
        <begin position="38"/>
        <end position="51"/>
    </location>
</feature>
<proteinExistence type="predicted"/>
<organism evidence="2">
    <name type="scientific">Oryza glumipatula</name>
    <dbReference type="NCBI Taxonomy" id="40148"/>
    <lineage>
        <taxon>Eukaryota</taxon>
        <taxon>Viridiplantae</taxon>
        <taxon>Streptophyta</taxon>
        <taxon>Embryophyta</taxon>
        <taxon>Tracheophyta</taxon>
        <taxon>Spermatophyta</taxon>
        <taxon>Magnoliopsida</taxon>
        <taxon>Liliopsida</taxon>
        <taxon>Poales</taxon>
        <taxon>Poaceae</taxon>
        <taxon>BOP clade</taxon>
        <taxon>Oryzoideae</taxon>
        <taxon>Oryzeae</taxon>
        <taxon>Oryzinae</taxon>
        <taxon>Oryza</taxon>
    </lineage>
</organism>
<evidence type="ECO:0000313" key="2">
    <source>
        <dbReference type="EnsemblPlants" id="OGLUM05G12490.1"/>
    </source>
</evidence>
<reference evidence="2" key="2">
    <citation type="submission" date="2018-05" db="EMBL/GenBank/DDBJ databases">
        <title>OgluRS3 (Oryza glumaepatula Reference Sequence Version 3).</title>
        <authorList>
            <person name="Zhang J."/>
            <person name="Kudrna D."/>
            <person name="Lee S."/>
            <person name="Talag J."/>
            <person name="Welchert J."/>
            <person name="Wing R.A."/>
        </authorList>
    </citation>
    <scope>NUCLEOTIDE SEQUENCE [LARGE SCALE GENOMIC DNA]</scope>
</reference>
<evidence type="ECO:0000256" key="1">
    <source>
        <dbReference type="SAM" id="MobiDB-lite"/>
    </source>
</evidence>
<feature type="compositionally biased region" description="Acidic residues" evidence="1">
    <location>
        <begin position="13"/>
        <end position="24"/>
    </location>
</feature>
<dbReference type="HOGENOM" id="CLU_2945477_0_0_1"/>
<dbReference type="EnsemblPlants" id="OGLUM05G12490.1">
    <property type="protein sequence ID" value="OGLUM05G12490.1"/>
    <property type="gene ID" value="OGLUM05G12490"/>
</dbReference>
<sequence>MAIPFLMAGKEAGEDDSDDADADADELKQGTAVDHLGRPRAGRHHGPRRSRLPFPSSDAG</sequence>
<dbReference type="AlphaFoldDB" id="A0A0D9ZXF8"/>
<protein>
    <submittedName>
        <fullName evidence="2">Uncharacterized protein</fullName>
    </submittedName>
</protein>
<accession>A0A0D9ZXF8</accession>
<name>A0A0D9ZXF8_9ORYZ</name>